<evidence type="ECO:0000256" key="1">
    <source>
        <dbReference type="SAM" id="SignalP"/>
    </source>
</evidence>
<comment type="caution">
    <text evidence="3">The sequence shown here is derived from an EMBL/GenBank/DDBJ whole genome shotgun (WGS) entry which is preliminary data.</text>
</comment>
<dbReference type="RefSeq" id="WP_048368970.1">
    <property type="nucleotide sequence ID" value="NZ_JYLD01000005.1"/>
</dbReference>
<dbReference type="InterPro" id="IPR032543">
    <property type="entry name" value="DUF4946"/>
</dbReference>
<proteinExistence type="predicted"/>
<dbReference type="Gene3D" id="3.40.1000.10">
    <property type="entry name" value="Mog1/PsbP, alpha/beta/alpha sandwich"/>
    <property type="match status" value="1"/>
</dbReference>
<evidence type="ECO:0000313" key="4">
    <source>
        <dbReference type="Proteomes" id="UP000441404"/>
    </source>
</evidence>
<reference evidence="4 5" key="1">
    <citation type="submission" date="2019-10" db="EMBL/GenBank/DDBJ databases">
        <title>Evaluation of single-gene subtyping targets for Pseudomonas.</title>
        <authorList>
            <person name="Reichler S.J."/>
            <person name="Orsi R.H."/>
            <person name="Wiedmann M."/>
            <person name="Martin N.H."/>
            <person name="Murphy S.I."/>
        </authorList>
    </citation>
    <scope>NUCLEOTIDE SEQUENCE [LARGE SCALE GENOMIC DNA]</scope>
    <source>
        <strain evidence="3 5">FSL R10-3254</strain>
        <strain evidence="2 4">FSL R10-3257</strain>
    </source>
</reference>
<sequence length="179" mass="19183">MTVCHRYTAFAGLLLALSLPAANADSLMITWPGGWDVQAVPAEADTTVQRQRAVKNDANGDPQMVMELTQSTLAPEHQVNMDAVLLEMRKTLQKNFAQGGYQSACNKIHPSTLGGLKALETTCKITQNGNHVITQTLVAATQGQSAYALSYAGPADGYKANEPEVQGIRASLRLSQTQP</sequence>
<feature type="chain" id="PRO_5036293883" evidence="1">
    <location>
        <begin position="25"/>
        <end position="179"/>
    </location>
</feature>
<dbReference type="EMBL" id="WIWJ01000010">
    <property type="protein sequence ID" value="MQT46599.1"/>
    <property type="molecule type" value="Genomic_DNA"/>
</dbReference>
<organism evidence="3 5">
    <name type="scientific">Pseudomonas helleri</name>
    <dbReference type="NCBI Taxonomy" id="1608996"/>
    <lineage>
        <taxon>Bacteria</taxon>
        <taxon>Pseudomonadati</taxon>
        <taxon>Pseudomonadota</taxon>
        <taxon>Gammaproteobacteria</taxon>
        <taxon>Pseudomonadales</taxon>
        <taxon>Pseudomonadaceae</taxon>
        <taxon>Pseudomonas</taxon>
    </lineage>
</organism>
<feature type="signal peptide" evidence="1">
    <location>
        <begin position="1"/>
        <end position="24"/>
    </location>
</feature>
<protein>
    <submittedName>
        <fullName evidence="3">DUF4946 domain-containing protein</fullName>
    </submittedName>
</protein>
<dbReference type="AlphaFoldDB" id="A0A0J6IBD2"/>
<dbReference type="OrthoDB" id="7014251at2"/>
<evidence type="ECO:0000313" key="2">
    <source>
        <dbReference type="EMBL" id="MQT46599.1"/>
    </source>
</evidence>
<name>A0A0J6IBD2_9PSED</name>
<evidence type="ECO:0000313" key="3">
    <source>
        <dbReference type="EMBL" id="MQT88852.1"/>
    </source>
</evidence>
<dbReference type="Pfam" id="PF16304">
    <property type="entry name" value="DUF4946"/>
    <property type="match status" value="1"/>
</dbReference>
<evidence type="ECO:0000313" key="5">
    <source>
        <dbReference type="Proteomes" id="UP000489190"/>
    </source>
</evidence>
<dbReference type="EMBL" id="WIWI01000014">
    <property type="protein sequence ID" value="MQT88852.1"/>
    <property type="molecule type" value="Genomic_DNA"/>
</dbReference>
<dbReference type="Proteomes" id="UP000489190">
    <property type="component" value="Unassembled WGS sequence"/>
</dbReference>
<dbReference type="Proteomes" id="UP000441404">
    <property type="component" value="Unassembled WGS sequence"/>
</dbReference>
<gene>
    <name evidence="3" type="ORF">GHO39_06825</name>
    <name evidence="2" type="ORF">GHO40_07630</name>
</gene>
<keyword evidence="1" id="KW-0732">Signal</keyword>
<accession>A0A0J6IBD2</accession>